<sequence>MPPRRRTAAGFPEPLPKGAPSGVPGRPAESGPWAAFRIPVGFSGRSVEVCGSALPLPVRGRGAGEVARSPDPGGRARARPAAPPRVSRPVLPPVFGGSFPG</sequence>
<protein>
    <submittedName>
        <fullName evidence="2">Uncharacterized protein</fullName>
    </submittedName>
</protein>
<dbReference type="EMBL" id="BAAAVI010000009">
    <property type="protein sequence ID" value="GAA2859518.1"/>
    <property type="molecule type" value="Genomic_DNA"/>
</dbReference>
<accession>A0ABN3VUA9</accession>
<proteinExistence type="predicted"/>
<reference evidence="2 3" key="1">
    <citation type="journal article" date="2019" name="Int. J. Syst. Evol. Microbiol.">
        <title>The Global Catalogue of Microorganisms (GCM) 10K type strain sequencing project: providing services to taxonomists for standard genome sequencing and annotation.</title>
        <authorList>
            <consortium name="The Broad Institute Genomics Platform"/>
            <consortium name="The Broad Institute Genome Sequencing Center for Infectious Disease"/>
            <person name="Wu L."/>
            <person name="Ma J."/>
        </authorList>
    </citation>
    <scope>NUCLEOTIDE SEQUENCE [LARGE SCALE GENOMIC DNA]</scope>
    <source>
        <strain evidence="2 3">JCM 6242</strain>
    </source>
</reference>
<gene>
    <name evidence="2" type="ORF">GCM10010517_18040</name>
</gene>
<keyword evidence="3" id="KW-1185">Reference proteome</keyword>
<comment type="caution">
    <text evidence="2">The sequence shown here is derived from an EMBL/GenBank/DDBJ whole genome shotgun (WGS) entry which is preliminary data.</text>
</comment>
<evidence type="ECO:0000313" key="2">
    <source>
        <dbReference type="EMBL" id="GAA2859518.1"/>
    </source>
</evidence>
<organism evidence="2 3">
    <name type="scientific">Streptosporangium fragile</name>
    <dbReference type="NCBI Taxonomy" id="46186"/>
    <lineage>
        <taxon>Bacteria</taxon>
        <taxon>Bacillati</taxon>
        <taxon>Actinomycetota</taxon>
        <taxon>Actinomycetes</taxon>
        <taxon>Streptosporangiales</taxon>
        <taxon>Streptosporangiaceae</taxon>
        <taxon>Streptosporangium</taxon>
    </lineage>
</organism>
<name>A0ABN3VUA9_9ACTN</name>
<feature type="region of interest" description="Disordered" evidence="1">
    <location>
        <begin position="1"/>
        <end position="30"/>
    </location>
</feature>
<feature type="region of interest" description="Disordered" evidence="1">
    <location>
        <begin position="58"/>
        <end position="101"/>
    </location>
</feature>
<evidence type="ECO:0000313" key="3">
    <source>
        <dbReference type="Proteomes" id="UP001500831"/>
    </source>
</evidence>
<dbReference type="Proteomes" id="UP001500831">
    <property type="component" value="Unassembled WGS sequence"/>
</dbReference>
<evidence type="ECO:0000256" key="1">
    <source>
        <dbReference type="SAM" id="MobiDB-lite"/>
    </source>
</evidence>